<evidence type="ECO:0000313" key="8">
    <source>
        <dbReference type="Proteomes" id="UP000537522"/>
    </source>
</evidence>
<dbReference type="Gene3D" id="3.30.40.10">
    <property type="entry name" value="Zinc/RING finger domain, C3HC4 (zinc finger)"/>
    <property type="match status" value="1"/>
</dbReference>
<organism evidence="7 8">
    <name type="scientific">Chauna torquata</name>
    <name type="common">Southern screamer</name>
    <dbReference type="NCBI Taxonomy" id="30388"/>
    <lineage>
        <taxon>Eukaryota</taxon>
        <taxon>Metazoa</taxon>
        <taxon>Chordata</taxon>
        <taxon>Craniata</taxon>
        <taxon>Vertebrata</taxon>
        <taxon>Euteleostomi</taxon>
        <taxon>Archelosauria</taxon>
        <taxon>Archosauria</taxon>
        <taxon>Dinosauria</taxon>
        <taxon>Saurischia</taxon>
        <taxon>Theropoda</taxon>
        <taxon>Coelurosauria</taxon>
        <taxon>Aves</taxon>
        <taxon>Neognathae</taxon>
        <taxon>Galloanserae</taxon>
        <taxon>Anseriformes</taxon>
        <taxon>Anhimidae</taxon>
        <taxon>Chauna</taxon>
    </lineage>
</organism>
<dbReference type="Proteomes" id="UP000537522">
    <property type="component" value="Unassembled WGS sequence"/>
</dbReference>
<dbReference type="GO" id="GO:0008270">
    <property type="term" value="F:zinc ion binding"/>
    <property type="evidence" value="ECO:0007669"/>
    <property type="project" value="UniProtKB-KW"/>
</dbReference>
<feature type="domain" description="XIAP-associated factor 1 C-terminal" evidence="5">
    <location>
        <begin position="231"/>
        <end position="283"/>
    </location>
</feature>
<dbReference type="PANTHER" id="PTHR16295:SF17">
    <property type="entry name" value="XIAP-ASSOCIATED FACTOR 1"/>
    <property type="match status" value="1"/>
</dbReference>
<proteinExistence type="predicted"/>
<dbReference type="PANTHER" id="PTHR16295">
    <property type="entry name" value="TRAF-TYPE ZINC FINGER PROTEIN-RELATED"/>
    <property type="match status" value="1"/>
</dbReference>
<feature type="non-terminal residue" evidence="7">
    <location>
        <position position="1"/>
    </location>
</feature>
<dbReference type="AlphaFoldDB" id="A0A7L0K6F9"/>
<dbReference type="EMBL" id="VXAL01013260">
    <property type="protein sequence ID" value="NXK52575.1"/>
    <property type="molecule type" value="Genomic_DNA"/>
</dbReference>
<keyword evidence="2" id="KW-0863">Zinc-finger</keyword>
<dbReference type="Pfam" id="PF21366">
    <property type="entry name" value="TRAFD1-XIAF1_ZnF"/>
    <property type="match status" value="1"/>
</dbReference>
<dbReference type="InterPro" id="IPR013083">
    <property type="entry name" value="Znf_RING/FYVE/PHD"/>
</dbReference>
<evidence type="ECO:0000256" key="4">
    <source>
        <dbReference type="SAM" id="MobiDB-lite"/>
    </source>
</evidence>
<evidence type="ECO:0000256" key="2">
    <source>
        <dbReference type="ARBA" id="ARBA00022771"/>
    </source>
</evidence>
<evidence type="ECO:0000313" key="7">
    <source>
        <dbReference type="EMBL" id="NXK52575.1"/>
    </source>
</evidence>
<dbReference type="GO" id="GO:0006915">
    <property type="term" value="P:apoptotic process"/>
    <property type="evidence" value="ECO:0007669"/>
    <property type="project" value="InterPro"/>
</dbReference>
<evidence type="ECO:0000259" key="6">
    <source>
        <dbReference type="Pfam" id="PF21366"/>
    </source>
</evidence>
<keyword evidence="8" id="KW-1185">Reference proteome</keyword>
<gene>
    <name evidence="7" type="primary">Xaf1</name>
    <name evidence="7" type="ORF">CHATOR_R04986</name>
</gene>
<dbReference type="InterPro" id="IPR041386">
    <property type="entry name" value="XAF1_C"/>
</dbReference>
<accession>A0A7L0K6F9</accession>
<reference evidence="7 8" key="1">
    <citation type="submission" date="2019-09" db="EMBL/GenBank/DDBJ databases">
        <title>Bird 10,000 Genomes (B10K) Project - Family phase.</title>
        <authorList>
            <person name="Zhang G."/>
        </authorList>
    </citation>
    <scope>NUCLEOTIDE SEQUENCE [LARGE SCALE GENOMIC DNA]</scope>
    <source>
        <strain evidence="7">B10K-DU-011-36</strain>
        <tissue evidence="7">Muscle</tissue>
    </source>
</reference>
<keyword evidence="3" id="KW-0862">Zinc</keyword>
<dbReference type="InterPro" id="IPR051986">
    <property type="entry name" value="Innate_Immune_Apopt_Reg"/>
</dbReference>
<dbReference type="GO" id="GO:0005739">
    <property type="term" value="C:mitochondrion"/>
    <property type="evidence" value="ECO:0007669"/>
    <property type="project" value="TreeGrafter"/>
</dbReference>
<name>A0A7L0K6F9_CHATO</name>
<protein>
    <submittedName>
        <fullName evidence="7">XAF1 factor</fullName>
    </submittedName>
</protein>
<sequence length="283" mass="32848">KRDVSAANFSLHEAHCLRFLTLCPECDKPVAQKDVKDHHTEAHKQVRCNLCCQGMQQYQLDHHETKEYHKRAMKCKICELEMPFSKLQEHLNTCASRTERCWECNKYVMYKDHNKHKDICQNSGMSYYKEVNFQTSTGHNLCLRCNKSFPDDQYSQHLVRIFETEQETGLDPSQSSFSLAPSSCSENAMAWKDVRPKEKERDHPLTSKTLLKPPKNKKMVGFPSPTRGRLSTSPQALKDTWSYDMLVTCDHCNILLPLPTLRKHETKCLHLTSLKNAKMNQKS</sequence>
<keyword evidence="1" id="KW-0479">Metal-binding</keyword>
<evidence type="ECO:0000256" key="3">
    <source>
        <dbReference type="ARBA" id="ARBA00022833"/>
    </source>
</evidence>
<evidence type="ECO:0000256" key="1">
    <source>
        <dbReference type="ARBA" id="ARBA00022723"/>
    </source>
</evidence>
<dbReference type="InterPro" id="IPR031220">
    <property type="entry name" value="XAF1_C_sf"/>
</dbReference>
<feature type="non-terminal residue" evidence="7">
    <location>
        <position position="283"/>
    </location>
</feature>
<dbReference type="Pfam" id="PF18608">
    <property type="entry name" value="XAF1_C"/>
    <property type="match status" value="1"/>
</dbReference>
<dbReference type="Gene3D" id="6.10.250.1730">
    <property type="match status" value="1"/>
</dbReference>
<comment type="caution">
    <text evidence="7">The sequence shown here is derived from an EMBL/GenBank/DDBJ whole genome shotgun (WGS) entry which is preliminary data.</text>
</comment>
<dbReference type="InterPro" id="IPR049439">
    <property type="entry name" value="TRAFD1-XIAF1_Znf"/>
</dbReference>
<evidence type="ECO:0000259" key="5">
    <source>
        <dbReference type="Pfam" id="PF18608"/>
    </source>
</evidence>
<feature type="region of interest" description="Disordered" evidence="4">
    <location>
        <begin position="212"/>
        <end position="233"/>
    </location>
</feature>
<feature type="domain" description="TRAFD1/XAF1 zinc finger" evidence="6">
    <location>
        <begin position="80"/>
        <end position="120"/>
    </location>
</feature>